<evidence type="ECO:0000313" key="2">
    <source>
        <dbReference type="Proteomes" id="UP001596432"/>
    </source>
</evidence>
<gene>
    <name evidence="1" type="ORF">ACFQMA_25460</name>
</gene>
<sequence>MSEAVRYEYGTSLCSVQENRKLIVEECDRESIKDELRAANFVREGSKYVKKRPRLRIAAGQDAEEDALQVLSVRLVDNSLHVKPSDIVGIVSLVPGMNVQIEPKVDWEHVIEMLLTVYDIDRTQSYYGVPLSESSPAAPSPLESSRFSRSTTCMVSGRFDGTGSSGISTSIVETDSKDSDRLTWSKR</sequence>
<keyword evidence="2" id="KW-1185">Reference proteome</keyword>
<organism evidence="1 2">
    <name type="scientific">Halosimplex aquaticum</name>
    <dbReference type="NCBI Taxonomy" id="3026162"/>
    <lineage>
        <taxon>Archaea</taxon>
        <taxon>Methanobacteriati</taxon>
        <taxon>Methanobacteriota</taxon>
        <taxon>Stenosarchaea group</taxon>
        <taxon>Halobacteria</taxon>
        <taxon>Halobacteriales</taxon>
        <taxon>Haloarculaceae</taxon>
        <taxon>Halosimplex</taxon>
    </lineage>
</organism>
<dbReference type="EMBL" id="JBHTAS010000003">
    <property type="protein sequence ID" value="MFC7143144.1"/>
    <property type="molecule type" value="Genomic_DNA"/>
</dbReference>
<dbReference type="AlphaFoldDB" id="A0ABD5Y725"/>
<dbReference type="RefSeq" id="WP_382262012.1">
    <property type="nucleotide sequence ID" value="NZ_JBHTAS010000003.1"/>
</dbReference>
<evidence type="ECO:0000313" key="1">
    <source>
        <dbReference type="EMBL" id="MFC7143144.1"/>
    </source>
</evidence>
<accession>A0ABD5Y725</accession>
<protein>
    <submittedName>
        <fullName evidence="1">Uncharacterized protein</fullName>
    </submittedName>
</protein>
<name>A0ABD5Y725_9EURY</name>
<proteinExistence type="predicted"/>
<reference evidence="1 2" key="1">
    <citation type="journal article" date="2019" name="Int. J. Syst. Evol. Microbiol.">
        <title>The Global Catalogue of Microorganisms (GCM) 10K type strain sequencing project: providing services to taxonomists for standard genome sequencing and annotation.</title>
        <authorList>
            <consortium name="The Broad Institute Genomics Platform"/>
            <consortium name="The Broad Institute Genome Sequencing Center for Infectious Disease"/>
            <person name="Wu L."/>
            <person name="Ma J."/>
        </authorList>
    </citation>
    <scope>NUCLEOTIDE SEQUENCE [LARGE SCALE GENOMIC DNA]</scope>
    <source>
        <strain evidence="1 2">XZYJT29</strain>
    </source>
</reference>
<comment type="caution">
    <text evidence="1">The sequence shown here is derived from an EMBL/GenBank/DDBJ whole genome shotgun (WGS) entry which is preliminary data.</text>
</comment>
<dbReference type="Proteomes" id="UP001596432">
    <property type="component" value="Unassembled WGS sequence"/>
</dbReference>